<dbReference type="Pfam" id="PF13456">
    <property type="entry name" value="RVT_3"/>
    <property type="match status" value="1"/>
</dbReference>
<dbReference type="FunFam" id="1.25.40.10:FF:002102">
    <property type="entry name" value="Pentatricopeptide repeat-containing protein103"/>
    <property type="match status" value="1"/>
</dbReference>
<dbReference type="InterPro" id="IPR036691">
    <property type="entry name" value="Endo/exonu/phosph_ase_sf"/>
</dbReference>
<dbReference type="PROSITE" id="PS51375">
    <property type="entry name" value="PPR"/>
    <property type="match status" value="5"/>
</dbReference>
<evidence type="ECO:0000256" key="4">
    <source>
        <dbReference type="SAM" id="MobiDB-lite"/>
    </source>
</evidence>
<dbReference type="InterPro" id="IPR046960">
    <property type="entry name" value="PPR_At4g14850-like_plant"/>
</dbReference>
<dbReference type="InterPro" id="IPR044730">
    <property type="entry name" value="RNase_H-like_dom_plant"/>
</dbReference>
<dbReference type="InterPro" id="IPR005135">
    <property type="entry name" value="Endo/exonuclease/phosphatase"/>
</dbReference>
<dbReference type="InterPro" id="IPR036397">
    <property type="entry name" value="RNaseH_sf"/>
</dbReference>
<feature type="repeat" description="PPR" evidence="3">
    <location>
        <begin position="2009"/>
        <end position="2039"/>
    </location>
</feature>
<dbReference type="Pfam" id="PF14432">
    <property type="entry name" value="DYW_deaminase"/>
    <property type="match status" value="1"/>
</dbReference>
<reference evidence="6" key="1">
    <citation type="submission" date="2018-11" db="EMBL/GenBank/DDBJ databases">
        <authorList>
            <person name="Grassa J C."/>
        </authorList>
    </citation>
    <scope>NUCLEOTIDE SEQUENCE [LARGE SCALE GENOMIC DNA]</scope>
</reference>
<dbReference type="Pfam" id="PF20430">
    <property type="entry name" value="Eplus_motif"/>
    <property type="match status" value="1"/>
</dbReference>
<dbReference type="Gene3D" id="3.30.420.10">
    <property type="entry name" value="Ribonuclease H-like superfamily/Ribonuclease H"/>
    <property type="match status" value="1"/>
</dbReference>
<dbReference type="Pfam" id="PF13966">
    <property type="entry name" value="zf-RVT"/>
    <property type="match status" value="1"/>
</dbReference>
<dbReference type="Pfam" id="PF13041">
    <property type="entry name" value="PPR_2"/>
    <property type="match status" value="3"/>
</dbReference>
<feature type="domain" description="Reverse transcriptase" evidence="5">
    <location>
        <begin position="983"/>
        <end position="1254"/>
    </location>
</feature>
<dbReference type="GO" id="GO:0008270">
    <property type="term" value="F:zinc ion binding"/>
    <property type="evidence" value="ECO:0007669"/>
    <property type="project" value="InterPro"/>
</dbReference>
<name>A0A803P3X4_CANSA</name>
<evidence type="ECO:0000256" key="1">
    <source>
        <dbReference type="ARBA" id="ARBA00006643"/>
    </source>
</evidence>
<dbReference type="InterPro" id="IPR011990">
    <property type="entry name" value="TPR-like_helical_dom_sf"/>
</dbReference>
<feature type="repeat" description="PPR" evidence="3">
    <location>
        <begin position="2245"/>
        <end position="2279"/>
    </location>
</feature>
<sequence>MVMMMTDSAVNEIVQLTDKLGMDQEEDWEVNEEQVTEFGEKSLIGRIVSKQSMSLGLFRTIFTRMWKSVGDWKVKAMDDDTDHSYFGVSFHSRSDAKRILEKQPWLFNGGVLILEEWPQSGYWRDARLDKVSVWIKMRGFPLKALTVNNVKRLGSMAGDVEDIIWNNPQQIFLNGYVRVKIGFPVMDEIFVGRYIPVDGGKKWVQFKFDKLPLLCFKCGHLGHDQVGCDQSMAMEISATGSQVPKYRVWLRDEDPVPNCFVANDQAMARQRGHRNHVGGFSSRDSEEEVVTGVSRGAELFDHFHVNKSKGKMDLVTELGLGNRGDNTTKSPHGITRAQVEFSNGGLKDVGPSNLKKVMTEDNAKKHNQENVEKERGVRTREFAKGGGQSEVDDEGEGRKRKCGRNTVGSDNIDCDMEGGTAVEGVESGSFKPGCGVETRGMGQQNNGRRKRVSIKSKARGKAKVGGVHADAQFSELKEAPADGAILFTTGTAAPMEGDIVVDSEYEVGIGNPWTLRALQSHVRDIGPDIIFLAESKLSWDQAERVCSVLNYENLWTVDRVGLSGGLLLMWKDDISLKVMSSSPGHILATVVGVGFSPWYFTGFYGNPDTSQRRFSWQLLRDLRKEIWGPWLCIGDFNEIMSLSEKVGGRDRLPGAMDGFKEVIDDCKPIDFSSFKHELTWCNEHSNSRIMERLDRGLCTEEWLSQFDGADISLLDWWESNHRALVVDMPVRVDGAKCGKTKRKTRFHFEEAWCQEEECVEIVDRVWKDSSGRGRPALFRCKVNKCGKAFHGWNKKKKLGLNSEIEKTKKILHELTMQQQPGVWEMIQRMEDKLNGLLEKDEQYRRQRSRALWLKWGDRNTKYFHHKASSRRKKNEIKGLQDHMGVWQDDKGLVCKIVEDYYTRLFTSSETNEAIFEEVLEVVQPKVTSDMNDDLMVALTGEDVVRAVKDMNPTKAPGPDGLPALFYQKFWSKLKEDVIAVCLNVLNHGADLKCLNDTVVALIPKIDKPQRIEEFRPISLCNVIYKIVSKCLANRMRPTLDHVVSDSQSAFVKGRRIHDNAIVGYENLHVMRKNRFRNGSKVALKLDMAKAYDRVEWRFLEAMMIKLGYHSGWVNKIMACLSSVQFSFIINGEIQGRVIPQRGIRQGDPLSPFLFLLCAEAFSSLIQHAEQRGRIHGVMFGRQGVTVSHLFVADDSLVFLEAAENECRWFKELLEKYSIASGQLVNFHKSEMCFGRNVSAPGGKAPFFSAVGKEVLIKAVVQAIPTYTMSCFRLPKKTINSIHSMAARFWWGSSEKDAKIHWYKWSILCKHKEQGGLGFRDLGLFNQALLAKQIWSLVWGKKIIQKGYRWRIGYGNSVRVLEDPWLPRPVTFKIYDKPPLPDQLYVIDLKKINGEWDEEFVRAVFNPTDADLILRMPTSEWDIEDKVLWHYSKDGEYSVRSGYRMAAALQVRDVQSDTEVTEKWWRLLWKLKIPPKVKHFVWKLAHSWLPTNAVLARRNIPVEPYCNRCFNGVYEDVFHAIWCCRVNREVWKSTGFYGKIQRQGSEDVLAFLMRISTILSKEEFEFFLVLSWNLWYVRNSVNHGGHKPQACAILEWCSKFLSEFRESNTPKRDRQVREAARWTPPGIDAFKINVDAGVRTEAGVASISSVVRDHAGMVHSAAATVLLQNMTPLHAELQAIARGLQAGIQCNLPAFNVESDCLQAVTLVQRKEEGCRDVDEIVAHIRSLLQNVRVRGVSFVYREANKVAHILANEALLNKASALWIGVVPPCASQAVMNDSPNPLPRQHHHHNHVFYSNSPTQSLLCYESFDLKRQTLFNSENLYGCSLSSSSSSSPPPQRSEDYDVKGLFDLLRLSVRSGDVELAKAVHASFLKFEEDSYLGNALISAYIKLGLVPEAYKVFMGLSCPDVVSYTALVSGFSKSGREDEAVKLFFRMRNSGIEPNEYGFVAILTACIRVLNLELGFQVHALAVKMGYLDCVFVSNALMGLYGKCGCLDFVLNLFDKLPHRDLATWNTTISSAVNESMYDKAFELFREMQRIDSLGVDNFTVSTILTACAGSNALAHGQEVHCRAIKCGLEDMLSVSNALIGFYTKCGSVKDVTLLFEKMPVTDIITWTEMITAYMEFGLMDLALETFKKMPERNSISYNALLTGFCKNGEGLMALNLFMSIVKNSLELTDFTLTSVVYACGLLGDSRISEQIHGFVVKSGCGSNACIESALLDMCTRCDRMSDARKMVNRWPVDRDSSIVLTSLICGYARNGQLEEAISLFHYSQSEGTMVLDEVALASVIGLCGRLGFDEMGKQVHCLALKSGLMSELEVGNATVSMYAKCWNMEDAIKVFESMAKRDVVSWNGLIAGLLLHRQGDRALAVWSELEKTRIKPDNITFNLVISAYRHTNSNLVDSCRSLFYSLKTHYDVDPTSDHIASFVGVLGYWGLLEEAEEIISKLPFEPDISVWRALLDSSRIHLNRRIEKRVTKQILSMNPKDPSTFILVSNLYSASGRWHCSEMVREDMRVKGFRKQPGQSWIVHKNKIHSFYARDKSHPQAKDIHSALELLILECLKAGYEPDTSCVLHEVEEHQKKNFLFHHSAKLAATYGILTTKPGKPVRIVKNIVLCGDCHSFFKYVSIVSGRDIFLRDTSGFHCFTRGQCSCKDYW</sequence>
<dbReference type="InterPro" id="IPR032867">
    <property type="entry name" value="DYW_dom"/>
</dbReference>
<feature type="repeat" description="PPR" evidence="3">
    <location>
        <begin position="2347"/>
        <end position="2381"/>
    </location>
</feature>
<dbReference type="Pfam" id="PF03372">
    <property type="entry name" value="Exo_endo_phos"/>
    <property type="match status" value="1"/>
</dbReference>
<dbReference type="Pfam" id="PF20431">
    <property type="entry name" value="E_motif"/>
    <property type="match status" value="1"/>
</dbReference>
<evidence type="ECO:0000256" key="3">
    <source>
        <dbReference type="PROSITE-ProRule" id="PRU00708"/>
    </source>
</evidence>
<dbReference type="SUPFAM" id="SSF56219">
    <property type="entry name" value="DNase I-like"/>
    <property type="match status" value="1"/>
</dbReference>
<dbReference type="InterPro" id="IPR046849">
    <property type="entry name" value="E2_motif"/>
</dbReference>
<feature type="region of interest" description="Disordered" evidence="4">
    <location>
        <begin position="381"/>
        <end position="404"/>
    </location>
</feature>
<dbReference type="SUPFAM" id="SSF56672">
    <property type="entry name" value="DNA/RNA polymerases"/>
    <property type="match status" value="1"/>
</dbReference>
<dbReference type="InterPro" id="IPR000477">
    <property type="entry name" value="RT_dom"/>
</dbReference>
<dbReference type="InterPro" id="IPR002156">
    <property type="entry name" value="RNaseH_domain"/>
</dbReference>
<keyword evidence="2" id="KW-0677">Repeat</keyword>
<evidence type="ECO:0000313" key="7">
    <source>
        <dbReference type="Proteomes" id="UP000596661"/>
    </source>
</evidence>
<dbReference type="Gramene" id="evm.model.03.1087">
    <property type="protein sequence ID" value="cds.evm.model.03.1087"/>
    <property type="gene ID" value="evm.TU.03.1087"/>
</dbReference>
<comment type="similarity">
    <text evidence="1">Belongs to the PPR family. PCMP-H subfamily.</text>
</comment>
<dbReference type="PANTHER" id="PTHR47926:SF512">
    <property type="entry name" value="REPEAT (PPR) SUPERFAMILY PROTEIN, PUTATIVE-RELATED"/>
    <property type="match status" value="1"/>
</dbReference>
<dbReference type="InterPro" id="IPR025558">
    <property type="entry name" value="DUF4283"/>
</dbReference>
<dbReference type="InterPro" id="IPR043502">
    <property type="entry name" value="DNA/RNA_pol_sf"/>
</dbReference>
<dbReference type="EMBL" id="UZAU01000282">
    <property type="status" value="NOT_ANNOTATED_CDS"/>
    <property type="molecule type" value="Genomic_DNA"/>
</dbReference>
<proteinExistence type="inferred from homology"/>
<dbReference type="InterPro" id="IPR002885">
    <property type="entry name" value="PPR_rpt"/>
</dbReference>
<dbReference type="Proteomes" id="UP000596661">
    <property type="component" value="Chromosome 3"/>
</dbReference>
<reference evidence="6" key="2">
    <citation type="submission" date="2021-03" db="UniProtKB">
        <authorList>
            <consortium name="EnsemblPlants"/>
        </authorList>
    </citation>
    <scope>IDENTIFICATION</scope>
</reference>
<dbReference type="Pfam" id="PF01535">
    <property type="entry name" value="PPR"/>
    <property type="match status" value="4"/>
</dbReference>
<dbReference type="InterPro" id="IPR026960">
    <property type="entry name" value="RVT-Znf"/>
</dbReference>
<dbReference type="SUPFAM" id="SSF53098">
    <property type="entry name" value="Ribonuclease H-like"/>
    <property type="match status" value="1"/>
</dbReference>
<dbReference type="Pfam" id="PF00078">
    <property type="entry name" value="RVT_1"/>
    <property type="match status" value="1"/>
</dbReference>
<evidence type="ECO:0000256" key="2">
    <source>
        <dbReference type="ARBA" id="ARBA00022737"/>
    </source>
</evidence>
<dbReference type="CDD" id="cd06222">
    <property type="entry name" value="RNase_H_like"/>
    <property type="match status" value="1"/>
</dbReference>
<dbReference type="Pfam" id="PF14111">
    <property type="entry name" value="DUF4283"/>
    <property type="match status" value="1"/>
</dbReference>
<dbReference type="GO" id="GO:0003723">
    <property type="term" value="F:RNA binding"/>
    <property type="evidence" value="ECO:0007669"/>
    <property type="project" value="InterPro"/>
</dbReference>
<dbReference type="EnsemblPlants" id="evm.model.03.1087">
    <property type="protein sequence ID" value="cds.evm.model.03.1087"/>
    <property type="gene ID" value="evm.TU.03.1087"/>
</dbReference>
<evidence type="ECO:0000259" key="5">
    <source>
        <dbReference type="PROSITE" id="PS50878"/>
    </source>
</evidence>
<keyword evidence="7" id="KW-1185">Reference proteome</keyword>
<feature type="repeat" description="PPR" evidence="3">
    <location>
        <begin position="1908"/>
        <end position="1942"/>
    </location>
</feature>
<dbReference type="PROSITE" id="PS50878">
    <property type="entry name" value="RT_POL"/>
    <property type="match status" value="1"/>
</dbReference>
<evidence type="ECO:0000313" key="6">
    <source>
        <dbReference type="EnsemblPlants" id="cds.evm.model.03.1087"/>
    </source>
</evidence>
<dbReference type="Gene3D" id="3.60.10.10">
    <property type="entry name" value="Endonuclease/exonuclease/phosphatase"/>
    <property type="match status" value="1"/>
</dbReference>
<dbReference type="GO" id="GO:0004523">
    <property type="term" value="F:RNA-DNA hybrid ribonuclease activity"/>
    <property type="evidence" value="ECO:0007669"/>
    <property type="project" value="InterPro"/>
</dbReference>
<dbReference type="GO" id="GO:0009451">
    <property type="term" value="P:RNA modification"/>
    <property type="evidence" value="ECO:0007669"/>
    <property type="project" value="InterPro"/>
</dbReference>
<dbReference type="CDD" id="cd01650">
    <property type="entry name" value="RT_nLTR_like"/>
    <property type="match status" value="1"/>
</dbReference>
<dbReference type="FunFam" id="1.25.40.10:FF:000073">
    <property type="entry name" value="Pentatricopeptide repeat-containing protein chloroplastic"/>
    <property type="match status" value="1"/>
</dbReference>
<protein>
    <recommendedName>
        <fullName evidence="5">Reverse transcriptase domain-containing protein</fullName>
    </recommendedName>
</protein>
<dbReference type="InterPro" id="IPR046848">
    <property type="entry name" value="E_motif"/>
</dbReference>
<feature type="repeat" description="PPR" evidence="3">
    <location>
        <begin position="2111"/>
        <end position="2145"/>
    </location>
</feature>
<dbReference type="Gene3D" id="1.25.40.10">
    <property type="entry name" value="Tetratricopeptide repeat domain"/>
    <property type="match status" value="4"/>
</dbReference>
<dbReference type="NCBIfam" id="TIGR00756">
    <property type="entry name" value="PPR"/>
    <property type="match status" value="3"/>
</dbReference>
<organism evidence="6 7">
    <name type="scientific">Cannabis sativa</name>
    <name type="common">Hemp</name>
    <name type="synonym">Marijuana</name>
    <dbReference type="NCBI Taxonomy" id="3483"/>
    <lineage>
        <taxon>Eukaryota</taxon>
        <taxon>Viridiplantae</taxon>
        <taxon>Streptophyta</taxon>
        <taxon>Embryophyta</taxon>
        <taxon>Tracheophyta</taxon>
        <taxon>Spermatophyta</taxon>
        <taxon>Magnoliopsida</taxon>
        <taxon>eudicotyledons</taxon>
        <taxon>Gunneridae</taxon>
        <taxon>Pentapetalae</taxon>
        <taxon>rosids</taxon>
        <taxon>fabids</taxon>
        <taxon>Rosales</taxon>
        <taxon>Cannabaceae</taxon>
        <taxon>Cannabis</taxon>
    </lineage>
</organism>
<dbReference type="PANTHER" id="PTHR47926">
    <property type="entry name" value="PENTATRICOPEPTIDE REPEAT-CONTAINING PROTEIN"/>
    <property type="match status" value="1"/>
</dbReference>
<accession>A0A803P3X4</accession>
<dbReference type="InterPro" id="IPR012337">
    <property type="entry name" value="RNaseH-like_sf"/>
</dbReference>
<dbReference type="FunFam" id="1.25.40.10:FF:000679">
    <property type="entry name" value="Pentatricopeptide repeat-containing protein At5g03800"/>
    <property type="match status" value="1"/>
</dbReference>